<dbReference type="EMBL" id="BHZD01000001">
    <property type="protein sequence ID" value="GCD48409.1"/>
    <property type="molecule type" value="Genomic_DNA"/>
</dbReference>
<accession>A0A401WGF9</accession>
<dbReference type="InterPro" id="IPR018724">
    <property type="entry name" value="2OG-Fe_dioxygenase"/>
</dbReference>
<dbReference type="RefSeq" id="WP_125058328.1">
    <property type="nucleotide sequence ID" value="NZ_BHZD01000001.1"/>
</dbReference>
<dbReference type="Pfam" id="PF10014">
    <property type="entry name" value="2OG-Fe_Oxy_2"/>
    <property type="match status" value="1"/>
</dbReference>
<dbReference type="Gene3D" id="2.60.120.620">
    <property type="entry name" value="q2cbj1_9rhob like domain"/>
    <property type="match status" value="1"/>
</dbReference>
<dbReference type="AlphaFoldDB" id="A0A401WGF9"/>
<evidence type="ECO:0000313" key="2">
    <source>
        <dbReference type="Proteomes" id="UP000286746"/>
    </source>
</evidence>
<sequence>MAIGPQAFSIIDLPPVAPETLDSYDNLPVDPFMGNGTRYKRFTQYKLSPETGSDQGWVYEKLPQRDYIISKRYNNVAGGIRRPYEPIEVDFTPLVTVGADAIGLDRSHDWQINIHQNRSRAESENAAPITPEGVHSDGHEYIMIAVLRRHNVAGGETRLWLPDTDKPAWTGTLAAGQAVLLDDKAIKHEATDVTSADGGSGHRDIIIVAYSTWEKGWYGEEYEAAALSNRPLN</sequence>
<evidence type="ECO:0008006" key="3">
    <source>
        <dbReference type="Google" id="ProtNLM"/>
    </source>
</evidence>
<organism evidence="1 2">
    <name type="scientific">Streptomyces paromomycinus</name>
    <name type="common">Streptomyces rimosus subsp. paromomycinus</name>
    <dbReference type="NCBI Taxonomy" id="92743"/>
    <lineage>
        <taxon>Bacteria</taxon>
        <taxon>Bacillati</taxon>
        <taxon>Actinomycetota</taxon>
        <taxon>Actinomycetes</taxon>
        <taxon>Kitasatosporales</taxon>
        <taxon>Streptomycetaceae</taxon>
        <taxon>Streptomyces</taxon>
    </lineage>
</organism>
<reference evidence="1 2" key="1">
    <citation type="submission" date="2018-11" db="EMBL/GenBank/DDBJ databases">
        <title>Whole genome sequence of Streptomyces paromomycinus NBRC 15454(T).</title>
        <authorList>
            <person name="Komaki H."/>
            <person name="Tamura T."/>
        </authorList>
    </citation>
    <scope>NUCLEOTIDE SEQUENCE [LARGE SCALE GENOMIC DNA]</scope>
    <source>
        <strain evidence="1 2">NBRC 15454</strain>
    </source>
</reference>
<keyword evidence="2" id="KW-1185">Reference proteome</keyword>
<comment type="caution">
    <text evidence="1">The sequence shown here is derived from an EMBL/GenBank/DDBJ whole genome shotgun (WGS) entry which is preliminary data.</text>
</comment>
<name>A0A401WGF9_STREY</name>
<dbReference type="Proteomes" id="UP000286746">
    <property type="component" value="Unassembled WGS sequence"/>
</dbReference>
<dbReference type="GO" id="GO:0051213">
    <property type="term" value="F:dioxygenase activity"/>
    <property type="evidence" value="ECO:0007669"/>
    <property type="project" value="InterPro"/>
</dbReference>
<evidence type="ECO:0000313" key="1">
    <source>
        <dbReference type="EMBL" id="GCD48409.1"/>
    </source>
</evidence>
<proteinExistence type="predicted"/>
<gene>
    <name evidence="1" type="ORF">GKJPGBOP_08207</name>
</gene>
<protein>
    <recommendedName>
        <fullName evidence="3">BsmA domain containing protein</fullName>
    </recommendedName>
</protein>